<dbReference type="EMBL" id="JAAYUN010000156">
    <property type="protein sequence ID" value="NLJ23211.1"/>
    <property type="molecule type" value="Genomic_DNA"/>
</dbReference>
<evidence type="ECO:0000313" key="2">
    <source>
        <dbReference type="EMBL" id="NLJ23211.1"/>
    </source>
</evidence>
<accession>A0A7K4AJP6</accession>
<keyword evidence="1" id="KW-0812">Transmembrane</keyword>
<proteinExistence type="predicted"/>
<dbReference type="AlphaFoldDB" id="A0A7K4AJP6"/>
<sequence length="121" mass="13389">MMDTAIMLLVVEGVPFLALVYYLIHKKQMFMLERGIEKKEDRYVRAERRIINGLFLTLAGFSMILAPQLASIAGIEAQLSFDLLLVSMILLCAGLAMLIGGELLKYRTAPLDGSDGPAELK</sequence>
<protein>
    <submittedName>
        <fullName evidence="2">Uncharacterized protein</fullName>
    </submittedName>
</protein>
<name>A0A7K4AJP6_METSH</name>
<organism evidence="2 3">
    <name type="scientific">Methanothrix soehngenii</name>
    <name type="common">Methanosaeta concilii</name>
    <dbReference type="NCBI Taxonomy" id="2223"/>
    <lineage>
        <taxon>Archaea</taxon>
        <taxon>Methanobacteriati</taxon>
        <taxon>Methanobacteriota</taxon>
        <taxon>Stenosarchaea group</taxon>
        <taxon>Methanomicrobia</taxon>
        <taxon>Methanotrichales</taxon>
        <taxon>Methanotrichaceae</taxon>
        <taxon>Methanothrix</taxon>
    </lineage>
</organism>
<reference evidence="2 3" key="1">
    <citation type="journal article" date="2020" name="Biotechnol. Biofuels">
        <title>New insights from the biogas microbiome by comprehensive genome-resolved metagenomics of nearly 1600 species originating from multiple anaerobic digesters.</title>
        <authorList>
            <person name="Campanaro S."/>
            <person name="Treu L."/>
            <person name="Rodriguez-R L.M."/>
            <person name="Kovalovszki A."/>
            <person name="Ziels R.M."/>
            <person name="Maus I."/>
            <person name="Zhu X."/>
            <person name="Kougias P.G."/>
            <person name="Basile A."/>
            <person name="Luo G."/>
            <person name="Schluter A."/>
            <person name="Konstantinidis K.T."/>
            <person name="Angelidaki I."/>
        </authorList>
    </citation>
    <scope>NUCLEOTIDE SEQUENCE [LARGE SCALE GENOMIC DNA]</scope>
    <source>
        <strain evidence="2">AS27yjCOA_157</strain>
    </source>
</reference>
<evidence type="ECO:0000313" key="3">
    <source>
        <dbReference type="Proteomes" id="UP000544742"/>
    </source>
</evidence>
<gene>
    <name evidence="2" type="ORF">GX426_08910</name>
</gene>
<comment type="caution">
    <text evidence="2">The sequence shown here is derived from an EMBL/GenBank/DDBJ whole genome shotgun (WGS) entry which is preliminary data.</text>
</comment>
<keyword evidence="1" id="KW-0472">Membrane</keyword>
<keyword evidence="1" id="KW-1133">Transmembrane helix</keyword>
<evidence type="ECO:0000256" key="1">
    <source>
        <dbReference type="SAM" id="Phobius"/>
    </source>
</evidence>
<feature type="transmembrane region" description="Helical" evidence="1">
    <location>
        <begin position="6"/>
        <end position="24"/>
    </location>
</feature>
<feature type="transmembrane region" description="Helical" evidence="1">
    <location>
        <begin position="50"/>
        <end position="73"/>
    </location>
</feature>
<dbReference type="Proteomes" id="UP000544742">
    <property type="component" value="Unassembled WGS sequence"/>
</dbReference>
<feature type="transmembrane region" description="Helical" evidence="1">
    <location>
        <begin position="79"/>
        <end position="99"/>
    </location>
</feature>